<proteinExistence type="predicted"/>
<dbReference type="EMBL" id="CAXAMN010023741">
    <property type="protein sequence ID" value="CAK9080520.1"/>
    <property type="molecule type" value="Genomic_DNA"/>
</dbReference>
<gene>
    <name evidence="1" type="ORF">CCMP2556_LOCUS39530</name>
</gene>
<evidence type="ECO:0000313" key="2">
    <source>
        <dbReference type="Proteomes" id="UP001642484"/>
    </source>
</evidence>
<name>A0ABP0PWX7_9DINO</name>
<dbReference type="Gene3D" id="3.40.50.300">
    <property type="entry name" value="P-loop containing nucleotide triphosphate hydrolases"/>
    <property type="match status" value="1"/>
</dbReference>
<evidence type="ECO:0000313" key="1">
    <source>
        <dbReference type="EMBL" id="CAK9080520.1"/>
    </source>
</evidence>
<accession>A0ABP0PWX7</accession>
<protein>
    <submittedName>
        <fullName evidence="1">Uncharacterized protein</fullName>
    </submittedName>
</protein>
<keyword evidence="2" id="KW-1185">Reference proteome</keyword>
<sequence>MKGHSFSPLYWKAVHWGLIDLVRQLGYPKLFWTLSPHEWSFLYPAWILDEMSKELRGRLHLAAPESLHITHVLLQVVRGTVACLRLRSMVSLTPAARGSPAVPFVVGAFVAWSFPLGGALAGQTGNKSKDPWRSHLLYALDSDGRPHSVHVFLRTEFQDGTRKAPTQDYHGSGRPHVHVLVFAPKEALRNMKLEESVLATRPEPLDENDPLPGIVEGSQLDRAGRSGWPLHMESSQWDSATDTLLLHHNRDDKDLQVADDDGVLRSYVAKYVSKFSDSSQDEWLNDSAQGNAIAATVLCRYRPCEPEMALQMLGARFRQWFVSTEGRGKRDFEVPWPDKPRQPAEVEQYISAPWAAGHISLLDFLRKTNRSGQVVAWLKKLHKASGSAEPLESFAADFVVQGQQIVAAGTLSKFNDNFFGQWLLLHVPFRRLEDFYEPIEDKLALIPKEHRNFAMAVLCEHPVAREMWRDPDRFEAELRLEATTKSFVKTLLGMVAAHRSLVHKYLSGAADAAAEEAGREANQAAAFAEAAEQWVEDAYRNGKIFACTGGPGTGKTTVALACLQRVLELGGNVLFAYPTNRQASRMRAKLPPKLVIDTYHAAFGLDEEPGGGGGRLGAVRLDHHRRDLADAGPSLRARLQAVGASRQPSGDFAGRRRAADVYRCKDPEFSTILQELRTSRPGAKTLKWLQKRKAWTPPHKLDVAAVQKLLKSHPDTVVLTCTRNGAQTINELALQALFPRFPPLAVVDGDVASNPENYHEGALLEDLHALRPLRLPIFKGMRVVFTRNVRKDVDFVNGMDCVLQGYEGRTKAVEVLTATGHRVMVWPWTDPELGNLSYYPLKAGYADTIIKYQGAELKHVTAFLDCPGVPGAAYTALSRVSFGKDVLIGGVVTAAHFQPVDES</sequence>
<reference evidence="1 2" key="1">
    <citation type="submission" date="2024-02" db="EMBL/GenBank/DDBJ databases">
        <authorList>
            <person name="Chen Y."/>
            <person name="Shah S."/>
            <person name="Dougan E. K."/>
            <person name="Thang M."/>
            <person name="Chan C."/>
        </authorList>
    </citation>
    <scope>NUCLEOTIDE SEQUENCE [LARGE SCALE GENOMIC DNA]</scope>
</reference>
<dbReference type="Pfam" id="PF13245">
    <property type="entry name" value="AAA_19"/>
    <property type="match status" value="1"/>
</dbReference>
<comment type="caution">
    <text evidence="1">The sequence shown here is derived from an EMBL/GenBank/DDBJ whole genome shotgun (WGS) entry which is preliminary data.</text>
</comment>
<dbReference type="InterPro" id="IPR027417">
    <property type="entry name" value="P-loop_NTPase"/>
</dbReference>
<dbReference type="Proteomes" id="UP001642484">
    <property type="component" value="Unassembled WGS sequence"/>
</dbReference>
<dbReference type="SUPFAM" id="SSF52540">
    <property type="entry name" value="P-loop containing nucleoside triphosphate hydrolases"/>
    <property type="match status" value="2"/>
</dbReference>
<organism evidence="1 2">
    <name type="scientific">Durusdinium trenchii</name>
    <dbReference type="NCBI Taxonomy" id="1381693"/>
    <lineage>
        <taxon>Eukaryota</taxon>
        <taxon>Sar</taxon>
        <taxon>Alveolata</taxon>
        <taxon>Dinophyceae</taxon>
        <taxon>Suessiales</taxon>
        <taxon>Symbiodiniaceae</taxon>
        <taxon>Durusdinium</taxon>
    </lineage>
</organism>